<dbReference type="STRING" id="178035.A0A154NY04"/>
<reference evidence="9 10" key="1">
    <citation type="submission" date="2015-07" db="EMBL/GenBank/DDBJ databases">
        <title>The genome of Dufourea novaeangliae.</title>
        <authorList>
            <person name="Pan H."/>
            <person name="Kapheim K."/>
        </authorList>
    </citation>
    <scope>NUCLEOTIDE SEQUENCE [LARGE SCALE GENOMIC DNA]</scope>
    <source>
        <strain evidence="9">0120121106</strain>
        <tissue evidence="9">Whole body</tissue>
    </source>
</reference>
<dbReference type="InterPro" id="IPR052287">
    <property type="entry name" value="NHEJ_factor"/>
</dbReference>
<dbReference type="OrthoDB" id="2155935at2759"/>
<keyword evidence="2" id="KW-0227">DNA damage</keyword>
<evidence type="ECO:0000256" key="3">
    <source>
        <dbReference type="ARBA" id="ARBA00023125"/>
    </source>
</evidence>
<comment type="subcellular location">
    <subcellularLocation>
        <location evidence="1">Nucleus</location>
    </subcellularLocation>
</comment>
<evidence type="ECO:0000256" key="6">
    <source>
        <dbReference type="ARBA" id="ARBA00025747"/>
    </source>
</evidence>
<evidence type="ECO:0000256" key="5">
    <source>
        <dbReference type="ARBA" id="ARBA00023242"/>
    </source>
</evidence>
<keyword evidence="5" id="KW-0539">Nucleus</keyword>
<dbReference type="InterPro" id="IPR038051">
    <property type="entry name" value="XRCC4-like_N_sf"/>
</dbReference>
<keyword evidence="10" id="KW-1185">Reference proteome</keyword>
<keyword evidence="3" id="KW-0238">DNA-binding</keyword>
<dbReference type="PANTHER" id="PTHR32235">
    <property type="entry name" value="NON-HOMOLOGOUS END-JOINING FACTOR 1"/>
    <property type="match status" value="1"/>
</dbReference>
<evidence type="ECO:0000256" key="2">
    <source>
        <dbReference type="ARBA" id="ARBA00022763"/>
    </source>
</evidence>
<sequence length="405" mass="46597">MGAFIASVEAGDASANIIPQWKRCSISDEQQSKNFLYTISENDSFISSLNHNKNDYNGALLVENSLFNEISDAVIHDNCQFPYYRSSKCSDQYLDAVLVKDVGVSCMLLNQNEHDMYISEAKNYVSSTHAIASQYLDNKGNLCLKLRLLNNTKVQCFFLTNFIEIWMEILTTEIIMKRCKEMNPLLSDNALNYKDIVMNILSNIPEHIDKVSVEQIKLRTKIEGGSLRFSLNLSKGTCQDFWEIITKPLCVSSMEMIRQQKILVDLIKKKDEEIAEYRAEGVELIRRNTMTEPFREEQLKTVIPVFNLIECTNMFQKIENLYNKPELSENSETCIKPTSSKNIQMEKTEESITILSDSNTLEFKKDTQEKFGGIKLRKRSHKETKAIRLVPRSVKKLKPINEFIS</sequence>
<gene>
    <name evidence="9" type="ORF">WN55_00624</name>
</gene>
<dbReference type="Gene3D" id="1.10.287.450">
    <property type="entry name" value="Helix hairpin bin"/>
    <property type="match status" value="1"/>
</dbReference>
<dbReference type="Pfam" id="PF09302">
    <property type="entry name" value="XLF"/>
    <property type="match status" value="1"/>
</dbReference>
<dbReference type="Proteomes" id="UP000076502">
    <property type="component" value="Unassembled WGS sequence"/>
</dbReference>
<organism evidence="9 10">
    <name type="scientific">Dufourea novaeangliae</name>
    <name type="common">Sweat bee</name>
    <dbReference type="NCBI Taxonomy" id="178035"/>
    <lineage>
        <taxon>Eukaryota</taxon>
        <taxon>Metazoa</taxon>
        <taxon>Ecdysozoa</taxon>
        <taxon>Arthropoda</taxon>
        <taxon>Hexapoda</taxon>
        <taxon>Insecta</taxon>
        <taxon>Pterygota</taxon>
        <taxon>Neoptera</taxon>
        <taxon>Endopterygota</taxon>
        <taxon>Hymenoptera</taxon>
        <taxon>Apocrita</taxon>
        <taxon>Aculeata</taxon>
        <taxon>Apoidea</taxon>
        <taxon>Anthophila</taxon>
        <taxon>Halictidae</taxon>
        <taxon>Rophitinae</taxon>
        <taxon>Dufourea</taxon>
    </lineage>
</organism>
<dbReference type="GO" id="GO:0006303">
    <property type="term" value="P:double-strand break repair via nonhomologous end joining"/>
    <property type="evidence" value="ECO:0007669"/>
    <property type="project" value="TreeGrafter"/>
</dbReference>
<evidence type="ECO:0000313" key="10">
    <source>
        <dbReference type="Proteomes" id="UP000076502"/>
    </source>
</evidence>
<evidence type="ECO:0000256" key="7">
    <source>
        <dbReference type="ARBA" id="ARBA00044529"/>
    </source>
</evidence>
<comment type="similarity">
    <text evidence="6">Belongs to the XRCC4-XLF family. XLF subfamily.</text>
</comment>
<evidence type="ECO:0000313" key="9">
    <source>
        <dbReference type="EMBL" id="KZC04549.1"/>
    </source>
</evidence>
<dbReference type="PANTHER" id="PTHR32235:SF1">
    <property type="entry name" value="NON-HOMOLOGOUS END-JOINING FACTOR 1"/>
    <property type="match status" value="1"/>
</dbReference>
<dbReference type="EMBL" id="KQ434782">
    <property type="protein sequence ID" value="KZC04549.1"/>
    <property type="molecule type" value="Genomic_DNA"/>
</dbReference>
<dbReference type="GO" id="GO:0045027">
    <property type="term" value="F:DNA end binding"/>
    <property type="evidence" value="ECO:0007669"/>
    <property type="project" value="TreeGrafter"/>
</dbReference>
<protein>
    <recommendedName>
        <fullName evidence="7">Non-homologous end-joining factor 1</fullName>
    </recommendedName>
</protein>
<keyword evidence="4" id="KW-0234">DNA repair</keyword>
<dbReference type="AlphaFoldDB" id="A0A154NY04"/>
<feature type="domain" description="XLF-like N-terminal" evidence="8">
    <location>
        <begin position="142"/>
        <end position="235"/>
    </location>
</feature>
<proteinExistence type="inferred from homology"/>
<evidence type="ECO:0000256" key="1">
    <source>
        <dbReference type="ARBA" id="ARBA00004123"/>
    </source>
</evidence>
<evidence type="ECO:0000256" key="4">
    <source>
        <dbReference type="ARBA" id="ARBA00023204"/>
    </source>
</evidence>
<dbReference type="InterPro" id="IPR015381">
    <property type="entry name" value="XLF-like_N"/>
</dbReference>
<dbReference type="Gene3D" id="2.170.210.10">
    <property type="entry name" value="DNA double-strand break repair and VJ recombination XRCC4, N-terminal"/>
    <property type="match status" value="1"/>
</dbReference>
<name>A0A154NY04_DUFNO</name>
<dbReference type="GO" id="GO:0032807">
    <property type="term" value="C:DNA ligase IV complex"/>
    <property type="evidence" value="ECO:0007669"/>
    <property type="project" value="TreeGrafter"/>
</dbReference>
<accession>A0A154NY04</accession>
<evidence type="ECO:0000259" key="8">
    <source>
        <dbReference type="Pfam" id="PF09302"/>
    </source>
</evidence>